<protein>
    <recommendedName>
        <fullName evidence="1">NrS-1 polymerase-like helicase domain-containing protein</fullName>
    </recommendedName>
</protein>
<name>A0A6A3DVD9_9STRA</name>
<evidence type="ECO:0000313" key="16">
    <source>
        <dbReference type="Proteomes" id="UP000441208"/>
    </source>
</evidence>
<feature type="domain" description="NrS-1 polymerase-like helicase" evidence="1">
    <location>
        <begin position="354"/>
        <end position="463"/>
    </location>
</feature>
<evidence type="ECO:0000313" key="7">
    <source>
        <dbReference type="EMBL" id="KAE9176073.1"/>
    </source>
</evidence>
<dbReference type="EMBL" id="QXFZ01002485">
    <property type="protein sequence ID" value="KAE9076625.1"/>
    <property type="molecule type" value="Genomic_DNA"/>
</dbReference>
<dbReference type="EMBL" id="QXGB01002656">
    <property type="protein sequence ID" value="KAE9176073.1"/>
    <property type="molecule type" value="Genomic_DNA"/>
</dbReference>
<evidence type="ECO:0000259" key="1">
    <source>
        <dbReference type="Pfam" id="PF19263"/>
    </source>
</evidence>
<dbReference type="Proteomes" id="UP000476176">
    <property type="component" value="Unassembled WGS sequence"/>
</dbReference>
<dbReference type="EMBL" id="QXGC01002403">
    <property type="protein sequence ID" value="KAE9186582.1"/>
    <property type="molecule type" value="Genomic_DNA"/>
</dbReference>
<dbReference type="Proteomes" id="UP000441208">
    <property type="component" value="Unassembled WGS sequence"/>
</dbReference>
<dbReference type="EMBL" id="QXGE01002551">
    <property type="protein sequence ID" value="KAE9280943.1"/>
    <property type="molecule type" value="Genomic_DNA"/>
</dbReference>
<accession>A0A6A3DVD9</accession>
<evidence type="ECO:0000313" key="4">
    <source>
        <dbReference type="EMBL" id="KAE9075919.1"/>
    </source>
</evidence>
<dbReference type="Proteomes" id="UP000460718">
    <property type="component" value="Unassembled WGS sequence"/>
</dbReference>
<evidence type="ECO:0000313" key="3">
    <source>
        <dbReference type="EMBL" id="KAE8978819.1"/>
    </source>
</evidence>
<reference evidence="11 12" key="1">
    <citation type="submission" date="2018-08" db="EMBL/GenBank/DDBJ databases">
        <title>Genomic investigation of the strawberry pathogen Phytophthora fragariae indicates pathogenicity is determined by transcriptional variation in three key races.</title>
        <authorList>
            <person name="Adams T.M."/>
            <person name="Armitage A.D."/>
            <person name="Sobczyk M.K."/>
            <person name="Bates H.J."/>
            <person name="Dunwell J.M."/>
            <person name="Nellist C.F."/>
            <person name="Harrison R.J."/>
        </authorList>
    </citation>
    <scope>NUCLEOTIDE SEQUENCE [LARGE SCALE GENOMIC DNA]</scope>
    <source>
        <strain evidence="10 13">A4</strain>
        <strain evidence="9 14">BC-1</strain>
        <strain evidence="8 18">BC-23</strain>
        <strain evidence="7 12">NOV-27</strain>
        <strain evidence="6 15">NOV-5</strain>
        <strain evidence="5 16">NOV-71</strain>
        <strain evidence="2 11">NOV-9</strain>
        <strain evidence="4 19">ONT-3</strain>
        <strain evidence="3 17">SCRP245</strain>
    </source>
</reference>
<dbReference type="Gene3D" id="3.40.50.300">
    <property type="entry name" value="P-loop containing nucleotide triphosphate hydrolases"/>
    <property type="match status" value="1"/>
</dbReference>
<dbReference type="Proteomes" id="UP000488956">
    <property type="component" value="Unassembled WGS sequence"/>
</dbReference>
<evidence type="ECO:0000313" key="11">
    <source>
        <dbReference type="Proteomes" id="UP000429523"/>
    </source>
</evidence>
<dbReference type="EMBL" id="QXGD01002518">
    <property type="protein sequence ID" value="KAE9187599.1"/>
    <property type="molecule type" value="Genomic_DNA"/>
</dbReference>
<evidence type="ECO:0000313" key="9">
    <source>
        <dbReference type="EMBL" id="KAE9187599.1"/>
    </source>
</evidence>
<dbReference type="Proteomes" id="UP000437068">
    <property type="component" value="Unassembled WGS sequence"/>
</dbReference>
<evidence type="ECO:0000313" key="17">
    <source>
        <dbReference type="Proteomes" id="UP000460718"/>
    </source>
</evidence>
<evidence type="ECO:0000313" key="18">
    <source>
        <dbReference type="Proteomes" id="UP000476176"/>
    </source>
</evidence>
<evidence type="ECO:0000313" key="12">
    <source>
        <dbReference type="Proteomes" id="UP000433483"/>
    </source>
</evidence>
<evidence type="ECO:0000313" key="15">
    <source>
        <dbReference type="Proteomes" id="UP000440732"/>
    </source>
</evidence>
<evidence type="ECO:0000313" key="5">
    <source>
        <dbReference type="EMBL" id="KAE9076625.1"/>
    </source>
</evidence>
<dbReference type="Proteomes" id="UP000433483">
    <property type="component" value="Unassembled WGS sequence"/>
</dbReference>
<dbReference type="EMBL" id="QXFW01002411">
    <property type="protein sequence ID" value="KAE8978819.1"/>
    <property type="molecule type" value="Genomic_DNA"/>
</dbReference>
<dbReference type="EMBL" id="QXGA01002685">
    <property type="protein sequence ID" value="KAE9093543.1"/>
    <property type="molecule type" value="Genomic_DNA"/>
</dbReference>
<dbReference type="InterPro" id="IPR045455">
    <property type="entry name" value="NrS-1_pol-like_helicase"/>
</dbReference>
<evidence type="ECO:0000313" key="13">
    <source>
        <dbReference type="Proteomes" id="UP000437068"/>
    </source>
</evidence>
<dbReference type="Proteomes" id="UP000429523">
    <property type="component" value="Unassembled WGS sequence"/>
</dbReference>
<evidence type="ECO:0000313" key="2">
    <source>
        <dbReference type="EMBL" id="KAE8924363.1"/>
    </source>
</evidence>
<dbReference type="EMBL" id="QXGF01002513">
    <property type="protein sequence ID" value="KAE8924363.1"/>
    <property type="molecule type" value="Genomic_DNA"/>
</dbReference>
<keyword evidence="12" id="KW-1185">Reference proteome</keyword>
<dbReference type="EMBL" id="QXFX01002551">
    <property type="protein sequence ID" value="KAE9075919.1"/>
    <property type="molecule type" value="Genomic_DNA"/>
</dbReference>
<dbReference type="OrthoDB" id="103748at2759"/>
<evidence type="ECO:0000313" key="8">
    <source>
        <dbReference type="EMBL" id="KAE9186582.1"/>
    </source>
</evidence>
<evidence type="ECO:0000313" key="10">
    <source>
        <dbReference type="EMBL" id="KAE9280943.1"/>
    </source>
</evidence>
<dbReference type="InterPro" id="IPR027417">
    <property type="entry name" value="P-loop_NTPase"/>
</dbReference>
<comment type="caution">
    <text evidence="2">The sequence shown here is derived from an EMBL/GenBank/DDBJ whole genome shotgun (WGS) entry which is preliminary data.</text>
</comment>
<dbReference type="AlphaFoldDB" id="A0A6A3DVD9"/>
<evidence type="ECO:0000313" key="6">
    <source>
        <dbReference type="EMBL" id="KAE9093543.1"/>
    </source>
</evidence>
<organism evidence="2 11">
    <name type="scientific">Phytophthora fragariae</name>
    <dbReference type="NCBI Taxonomy" id="53985"/>
    <lineage>
        <taxon>Eukaryota</taxon>
        <taxon>Sar</taxon>
        <taxon>Stramenopiles</taxon>
        <taxon>Oomycota</taxon>
        <taxon>Peronosporomycetes</taxon>
        <taxon>Peronosporales</taxon>
        <taxon>Peronosporaceae</taxon>
        <taxon>Phytophthora</taxon>
    </lineage>
</organism>
<proteinExistence type="predicted"/>
<sequence>MEDPFDGEGSSVVVKSKKIKADNKLYKFLSCLKQDRFTVSAERSPLFGIAVAVRDYSKVPNDVAYATLNKVVAEMMGKICSASVATAWSWSSQNRSKDLTMASINQYAKADDPDAYRDLKTKKLSDDEKSIDAKLIESIRDELAKLPKRLIRERNEWTQNSLILTERWNSPKELAYAIKSSYAYINNSSQANFLKKEINQVRFSDRDVVDVVAYAKHKASSRDCNEKSVNFKVKFVEGDETESNDDNEDDWIDIKLDAILTTSWRQLAYSDAQVIPYLPTETPTIGHTFNMFGDYQHKYHADFKIDQDLVNLWLHHIRDTICNGDLNCYEYLVSWFAHIIQKPKVKTKICPLIKSRPGSGKGFTFSVFNQYVLNPQQTLVVNDLDRLTGRFNSLAIGKKLIVCDEALDSKNRKSNQIMKNRISESTQVVEEKYSNAIEVNDFSNYAILTNNDFQSIVEQGDRRYLCLLASDHRGPYNEGSEECWDMMHEKLLSIEAGRHIFHYLVGRDISNFTISKLSMTDYKRVLKCNQASLAVKYLLHRYSKIIDEARAGLDKPETTDTLFKNYLEWAEQNGEANPGSKGVFNIRLNEVGITAVQKKERVRDKRVSVYYRNVSVENMRVCGMAQYLPDKRDDEPIDPNEDLKQR</sequence>
<dbReference type="Proteomes" id="UP000440732">
    <property type="component" value="Unassembled WGS sequence"/>
</dbReference>
<dbReference type="Pfam" id="PF19263">
    <property type="entry name" value="DUF5906"/>
    <property type="match status" value="1"/>
</dbReference>
<evidence type="ECO:0000313" key="14">
    <source>
        <dbReference type="Proteomes" id="UP000440367"/>
    </source>
</evidence>
<dbReference type="Proteomes" id="UP000440367">
    <property type="component" value="Unassembled WGS sequence"/>
</dbReference>
<gene>
    <name evidence="10" type="ORF">PF001_g23997</name>
    <name evidence="9" type="ORF">PF002_g25556</name>
    <name evidence="8" type="ORF">PF004_g23042</name>
    <name evidence="7" type="ORF">PF005_g25123</name>
    <name evidence="6" type="ORF">PF006_g24412</name>
    <name evidence="5" type="ORF">PF007_g24559</name>
    <name evidence="2" type="ORF">PF009_g25402</name>
    <name evidence="4" type="ORF">PF010_g24114</name>
    <name evidence="3" type="ORF">PF011_g23094</name>
</gene>
<evidence type="ECO:0000313" key="19">
    <source>
        <dbReference type="Proteomes" id="UP000488956"/>
    </source>
</evidence>